<dbReference type="Proteomes" id="UP001491310">
    <property type="component" value="Unassembled WGS sequence"/>
</dbReference>
<organism evidence="1 2">
    <name type="scientific">Coccomyxa subellipsoidea</name>
    <dbReference type="NCBI Taxonomy" id="248742"/>
    <lineage>
        <taxon>Eukaryota</taxon>
        <taxon>Viridiplantae</taxon>
        <taxon>Chlorophyta</taxon>
        <taxon>core chlorophytes</taxon>
        <taxon>Trebouxiophyceae</taxon>
        <taxon>Trebouxiophyceae incertae sedis</taxon>
        <taxon>Coccomyxaceae</taxon>
        <taxon>Coccomyxa</taxon>
    </lineage>
</organism>
<gene>
    <name evidence="1" type="ORF">WJX75_003045</name>
</gene>
<comment type="caution">
    <text evidence="1">The sequence shown here is derived from an EMBL/GenBank/DDBJ whole genome shotgun (WGS) entry which is preliminary data.</text>
</comment>
<dbReference type="InterPro" id="IPR045388">
    <property type="entry name" value="HHL1-like"/>
</dbReference>
<dbReference type="EMBL" id="JALJOT010000010">
    <property type="protein sequence ID" value="KAK9906506.1"/>
    <property type="molecule type" value="Genomic_DNA"/>
</dbReference>
<dbReference type="PANTHER" id="PTHR48191">
    <property type="entry name" value="PROTEIN HHL1 CHLOROPLASTIC"/>
    <property type="match status" value="1"/>
</dbReference>
<proteinExistence type="predicted"/>
<reference evidence="1 2" key="1">
    <citation type="journal article" date="2024" name="Nat. Commun.">
        <title>Phylogenomics reveals the evolutionary origins of lichenization in chlorophyte algae.</title>
        <authorList>
            <person name="Puginier C."/>
            <person name="Libourel C."/>
            <person name="Otte J."/>
            <person name="Skaloud P."/>
            <person name="Haon M."/>
            <person name="Grisel S."/>
            <person name="Petersen M."/>
            <person name="Berrin J.G."/>
            <person name="Delaux P.M."/>
            <person name="Dal Grande F."/>
            <person name="Keller J."/>
        </authorList>
    </citation>
    <scope>NUCLEOTIDE SEQUENCE [LARGE SCALE GENOMIC DNA]</scope>
    <source>
        <strain evidence="1 2">SAG 216-7</strain>
    </source>
</reference>
<keyword evidence="2" id="KW-1185">Reference proteome</keyword>
<evidence type="ECO:0000313" key="1">
    <source>
        <dbReference type="EMBL" id="KAK9906506.1"/>
    </source>
</evidence>
<sequence>MGAVGTTCPCSCSARPHLLQRRLGARGTFFTNFTAAPATCRPCSGRSLRLEVSAVKGAGKKKLAQSAQAGAAQLPPTPPVDPDNAEFVLFIRATKFPQWYPLSVVKGGSAANIIVRAMESEFGKLLYGKTLIRNIGTVVYQDRRKIENMVRRSLPMMKNFKDFEFGFKIRDKTRPNDWYFAENVTIIPPESELKGSVADQVSDWWKGITGNKN</sequence>
<name>A0ABR2YJ80_9CHLO</name>
<dbReference type="PANTHER" id="PTHR48191:SF2">
    <property type="entry name" value="PROTEIN HHL1, CHLOROPLASTIC"/>
    <property type="match status" value="1"/>
</dbReference>
<evidence type="ECO:0000313" key="2">
    <source>
        <dbReference type="Proteomes" id="UP001491310"/>
    </source>
</evidence>
<protein>
    <submittedName>
        <fullName evidence="1">Uncharacterized protein</fullName>
    </submittedName>
</protein>
<accession>A0ABR2YJ80</accession>